<keyword evidence="3" id="KW-0418">Kinase</keyword>
<keyword evidence="1" id="KW-1133">Transmembrane helix</keyword>
<dbReference type="RefSeq" id="WP_196988926.1">
    <property type="nucleotide sequence ID" value="NZ_JADWYR010000001.1"/>
</dbReference>
<accession>A0A931E2B9</accession>
<gene>
    <name evidence="3" type="ORF">I5907_01210</name>
</gene>
<keyword evidence="3" id="KW-0808">Transferase</keyword>
<dbReference type="InterPro" id="IPR050640">
    <property type="entry name" value="Bact_2-comp_sensor_kinase"/>
</dbReference>
<comment type="caution">
    <text evidence="3">The sequence shown here is derived from an EMBL/GenBank/DDBJ whole genome shotgun (WGS) entry which is preliminary data.</text>
</comment>
<proteinExistence type="predicted"/>
<feature type="domain" description="Signal transduction histidine kinase internal region" evidence="2">
    <location>
        <begin position="163"/>
        <end position="238"/>
    </location>
</feature>
<dbReference type="Pfam" id="PF06580">
    <property type="entry name" value="His_kinase"/>
    <property type="match status" value="1"/>
</dbReference>
<feature type="transmembrane region" description="Helical" evidence="1">
    <location>
        <begin position="36"/>
        <end position="59"/>
    </location>
</feature>
<keyword evidence="4" id="KW-1185">Reference proteome</keyword>
<feature type="transmembrane region" description="Helical" evidence="1">
    <location>
        <begin position="117"/>
        <end position="135"/>
    </location>
</feature>
<dbReference type="AlphaFoldDB" id="A0A931E2B9"/>
<sequence length="350" mass="40356">MIKLPQYTRQDRLIILIIMPVLAFMVNFVYLGSGYFTLWAFPVATLVSVVAITVAWQVLTWIAVTLRNRFPDDKQLIRRLSIALVLFVIITALTFSGIFWVFSKLSITSNFADETRLKWMLMAGVIINIFITLLHEGISGFEKWKTTITETEALKTEYMQSRLLGLKSQLNPHFLFNSLNSLSCLIHDEPVKAEKFLDEMSKVYRYLLKNSDEQLVDLSTELQFTRSYFYLLKERHGEGLELTIDIEESQMSRQLPPLTLQILLESAFNMNAISKDQPLKIALTVTENGWLQIKNNVQRKLTDTLVDRTGIQNLSKKFRLLCNKYIIVKDTGAYQMINVPLIGEKEEVLI</sequence>
<evidence type="ECO:0000256" key="1">
    <source>
        <dbReference type="SAM" id="Phobius"/>
    </source>
</evidence>
<dbReference type="GO" id="GO:0000155">
    <property type="term" value="F:phosphorelay sensor kinase activity"/>
    <property type="evidence" value="ECO:0007669"/>
    <property type="project" value="InterPro"/>
</dbReference>
<evidence type="ECO:0000313" key="4">
    <source>
        <dbReference type="Proteomes" id="UP000628448"/>
    </source>
</evidence>
<dbReference type="InterPro" id="IPR010559">
    <property type="entry name" value="Sig_transdc_His_kin_internal"/>
</dbReference>
<dbReference type="PANTHER" id="PTHR34220">
    <property type="entry name" value="SENSOR HISTIDINE KINASE YPDA"/>
    <property type="match status" value="1"/>
</dbReference>
<name>A0A931E2B9_9BACT</name>
<dbReference type="EMBL" id="JADWYR010000001">
    <property type="protein sequence ID" value="MBG9374837.1"/>
    <property type="molecule type" value="Genomic_DNA"/>
</dbReference>
<dbReference type="Proteomes" id="UP000628448">
    <property type="component" value="Unassembled WGS sequence"/>
</dbReference>
<evidence type="ECO:0000313" key="3">
    <source>
        <dbReference type="EMBL" id="MBG9374837.1"/>
    </source>
</evidence>
<protein>
    <submittedName>
        <fullName evidence="3">Histidine kinase</fullName>
    </submittedName>
</protein>
<reference evidence="3" key="1">
    <citation type="submission" date="2020-11" db="EMBL/GenBank/DDBJ databases">
        <title>Bacterial whole genome sequence for Panacibacter sp. DH6.</title>
        <authorList>
            <person name="Le V."/>
            <person name="Ko S."/>
            <person name="Ahn C.-Y."/>
            <person name="Oh H.-M."/>
        </authorList>
    </citation>
    <scope>NUCLEOTIDE SEQUENCE</scope>
    <source>
        <strain evidence="3">DH6</strain>
    </source>
</reference>
<evidence type="ECO:0000259" key="2">
    <source>
        <dbReference type="Pfam" id="PF06580"/>
    </source>
</evidence>
<feature type="transmembrane region" description="Helical" evidence="1">
    <location>
        <begin position="80"/>
        <end position="102"/>
    </location>
</feature>
<keyword evidence="1" id="KW-0472">Membrane</keyword>
<keyword evidence="1" id="KW-0812">Transmembrane</keyword>
<feature type="transmembrane region" description="Helical" evidence="1">
    <location>
        <begin position="12"/>
        <end position="30"/>
    </location>
</feature>
<dbReference type="PANTHER" id="PTHR34220:SF7">
    <property type="entry name" value="SENSOR HISTIDINE KINASE YPDA"/>
    <property type="match status" value="1"/>
</dbReference>
<dbReference type="GO" id="GO:0016020">
    <property type="term" value="C:membrane"/>
    <property type="evidence" value="ECO:0007669"/>
    <property type="project" value="InterPro"/>
</dbReference>
<organism evidence="3 4">
    <name type="scientific">Panacibacter microcysteis</name>
    <dbReference type="NCBI Taxonomy" id="2793269"/>
    <lineage>
        <taxon>Bacteria</taxon>
        <taxon>Pseudomonadati</taxon>
        <taxon>Bacteroidota</taxon>
        <taxon>Chitinophagia</taxon>
        <taxon>Chitinophagales</taxon>
        <taxon>Chitinophagaceae</taxon>
        <taxon>Panacibacter</taxon>
    </lineage>
</organism>